<gene>
    <name evidence="2" type="ORF">B296_00007164</name>
</gene>
<proteinExistence type="predicted"/>
<evidence type="ECO:0000256" key="1">
    <source>
        <dbReference type="SAM" id="MobiDB-lite"/>
    </source>
</evidence>
<feature type="compositionally biased region" description="Gly residues" evidence="1">
    <location>
        <begin position="99"/>
        <end position="111"/>
    </location>
</feature>
<comment type="caution">
    <text evidence="2">The sequence shown here is derived from an EMBL/GenBank/DDBJ whole genome shotgun (WGS) entry which is preliminary data.</text>
</comment>
<reference evidence="2 3" key="1">
    <citation type="journal article" date="2014" name="Agronomy (Basel)">
        <title>A Draft Genome Sequence for Ensete ventricosum, the Drought-Tolerant Tree Against Hunger.</title>
        <authorList>
            <person name="Harrison J."/>
            <person name="Moore K.A."/>
            <person name="Paszkiewicz K."/>
            <person name="Jones T."/>
            <person name="Grant M."/>
            <person name="Ambacheew D."/>
            <person name="Muzemil S."/>
            <person name="Studholme D.J."/>
        </authorList>
    </citation>
    <scope>NUCLEOTIDE SEQUENCE [LARGE SCALE GENOMIC DNA]</scope>
</reference>
<evidence type="ECO:0000313" key="2">
    <source>
        <dbReference type="EMBL" id="RRT70181.1"/>
    </source>
</evidence>
<feature type="region of interest" description="Disordered" evidence="1">
    <location>
        <begin position="38"/>
        <end position="145"/>
    </location>
</feature>
<name>A0A427A1W1_ENSVE</name>
<dbReference type="AlphaFoldDB" id="A0A427A1W1"/>
<organism evidence="2 3">
    <name type="scientific">Ensete ventricosum</name>
    <name type="common">Abyssinian banana</name>
    <name type="synonym">Musa ensete</name>
    <dbReference type="NCBI Taxonomy" id="4639"/>
    <lineage>
        <taxon>Eukaryota</taxon>
        <taxon>Viridiplantae</taxon>
        <taxon>Streptophyta</taxon>
        <taxon>Embryophyta</taxon>
        <taxon>Tracheophyta</taxon>
        <taxon>Spermatophyta</taxon>
        <taxon>Magnoliopsida</taxon>
        <taxon>Liliopsida</taxon>
        <taxon>Zingiberales</taxon>
        <taxon>Musaceae</taxon>
        <taxon>Ensete</taxon>
    </lineage>
</organism>
<dbReference type="Proteomes" id="UP000287651">
    <property type="component" value="Unassembled WGS sequence"/>
</dbReference>
<protein>
    <submittedName>
        <fullName evidence="2">Uncharacterized protein</fullName>
    </submittedName>
</protein>
<accession>A0A427A1W1</accession>
<feature type="compositionally biased region" description="Basic and acidic residues" evidence="1">
    <location>
        <begin position="61"/>
        <end position="70"/>
    </location>
</feature>
<sequence length="145" mass="15676">MCVGGGRPLELRRQARHRLELSVRVERVRAADGVFNLLSPFPPRERPRGGVSGRRRMRKGIRVERKEERGGPWTTEGGFEASASATQRARRATDCRCGGSHGGGGQGGDTGFRGRSLGGIVVVVDGGETEAKRQPLADPRLPGYE</sequence>
<evidence type="ECO:0000313" key="3">
    <source>
        <dbReference type="Proteomes" id="UP000287651"/>
    </source>
</evidence>
<dbReference type="EMBL" id="AMZH03004105">
    <property type="protein sequence ID" value="RRT70181.1"/>
    <property type="molecule type" value="Genomic_DNA"/>
</dbReference>